<proteinExistence type="predicted"/>
<dbReference type="EMBL" id="JADFTS010000001">
    <property type="protein sequence ID" value="KAF9624175.1"/>
    <property type="molecule type" value="Genomic_DNA"/>
</dbReference>
<evidence type="ECO:0000313" key="3">
    <source>
        <dbReference type="Proteomes" id="UP000631114"/>
    </source>
</evidence>
<dbReference type="GO" id="GO:0007346">
    <property type="term" value="P:regulation of mitotic cell cycle"/>
    <property type="evidence" value="ECO:0007669"/>
    <property type="project" value="InterPro"/>
</dbReference>
<reference evidence="2 3" key="1">
    <citation type="submission" date="2020-10" db="EMBL/GenBank/DDBJ databases">
        <title>The Coptis chinensis genome and diversification of protoberbering-type alkaloids.</title>
        <authorList>
            <person name="Wang B."/>
            <person name="Shu S."/>
            <person name="Song C."/>
            <person name="Liu Y."/>
        </authorList>
    </citation>
    <scope>NUCLEOTIDE SEQUENCE [LARGE SCALE GENOMIC DNA]</scope>
    <source>
        <strain evidence="2">HL-2020</strain>
        <tissue evidence="2">Leaf</tissue>
    </source>
</reference>
<protein>
    <submittedName>
        <fullName evidence="2">Uncharacterized protein</fullName>
    </submittedName>
</protein>
<feature type="compositionally biased region" description="Basic and acidic residues" evidence="1">
    <location>
        <begin position="54"/>
        <end position="69"/>
    </location>
</feature>
<accession>A0A835M9E0</accession>
<dbReference type="OrthoDB" id="1902316at2759"/>
<name>A0A835M9E0_9MAGN</name>
<feature type="compositionally biased region" description="Polar residues" evidence="1">
    <location>
        <begin position="74"/>
        <end position="97"/>
    </location>
</feature>
<dbReference type="PANTHER" id="PTHR35125:SF2">
    <property type="entry name" value="PROTEIN PATRONUS 2-LIKE"/>
    <property type="match status" value="1"/>
</dbReference>
<dbReference type="InterPro" id="IPR039326">
    <property type="entry name" value="Patronus"/>
</dbReference>
<comment type="caution">
    <text evidence="2">The sequence shown here is derived from an EMBL/GenBank/DDBJ whole genome shotgun (WGS) entry which is preliminary data.</text>
</comment>
<dbReference type="Proteomes" id="UP000631114">
    <property type="component" value="Unassembled WGS sequence"/>
</dbReference>
<keyword evidence="3" id="KW-1185">Reference proteome</keyword>
<evidence type="ECO:0000256" key="1">
    <source>
        <dbReference type="SAM" id="MobiDB-lite"/>
    </source>
</evidence>
<evidence type="ECO:0000313" key="2">
    <source>
        <dbReference type="EMBL" id="KAF9624175.1"/>
    </source>
</evidence>
<feature type="region of interest" description="Disordered" evidence="1">
    <location>
        <begin position="21"/>
        <end position="109"/>
    </location>
</feature>
<feature type="compositionally biased region" description="Basic and acidic residues" evidence="1">
    <location>
        <begin position="98"/>
        <end position="109"/>
    </location>
</feature>
<gene>
    <name evidence="2" type="ORF">IFM89_008113</name>
</gene>
<organism evidence="2 3">
    <name type="scientific">Coptis chinensis</name>
    <dbReference type="NCBI Taxonomy" id="261450"/>
    <lineage>
        <taxon>Eukaryota</taxon>
        <taxon>Viridiplantae</taxon>
        <taxon>Streptophyta</taxon>
        <taxon>Embryophyta</taxon>
        <taxon>Tracheophyta</taxon>
        <taxon>Spermatophyta</taxon>
        <taxon>Magnoliopsida</taxon>
        <taxon>Ranunculales</taxon>
        <taxon>Ranunculaceae</taxon>
        <taxon>Coptidoideae</taxon>
        <taxon>Coptis</taxon>
    </lineage>
</organism>
<sequence length="280" mass="31194">MATKSFRVIQDENMDVRYGGAAFGKGTNVSKPMKKAGLGGLKPLSNITNSGKPTRQEVLKKNIPERLSDGDVQCPQNSQKKLLSQGASVSRKSNVPDSQKKGGRSDRKALADISNSRQITTKNLPKKLDNIAEEQFLHDHQKCIDAQRKGMGMQCLLTTLGFDEDFSAHLVTPLVLPKSNQPKAYFPSPPRYLEYEEIPDLLNEAKSPPRSRTFELSPSPSPGHYPSPNLVLLRRWALKPLSGAFYQPRDEKNSRKSSLWLPSPIQNYRSGGQSRFKLCC</sequence>
<dbReference type="AlphaFoldDB" id="A0A835M9E0"/>
<dbReference type="PANTHER" id="PTHR35125">
    <property type="entry name" value="NEURON NAVIGATOR 1-LIKE-RELATED"/>
    <property type="match status" value="1"/>
</dbReference>